<gene>
    <name evidence="3" type="ORF">ANCDUO_04259</name>
</gene>
<evidence type="ECO:0000259" key="2">
    <source>
        <dbReference type="Pfam" id="PF07679"/>
    </source>
</evidence>
<dbReference type="OrthoDB" id="5860541at2759"/>
<keyword evidence="1" id="KW-0812">Transmembrane</keyword>
<evidence type="ECO:0000256" key="1">
    <source>
        <dbReference type="SAM" id="Phobius"/>
    </source>
</evidence>
<accession>A0A0C2GVI2</accession>
<dbReference type="Pfam" id="PF07679">
    <property type="entry name" value="I-set"/>
    <property type="match status" value="1"/>
</dbReference>
<dbReference type="Gene3D" id="2.60.40.10">
    <property type="entry name" value="Immunoglobulins"/>
    <property type="match status" value="1"/>
</dbReference>
<dbReference type="EMBL" id="KN727565">
    <property type="protein sequence ID" value="KIH65420.1"/>
    <property type="molecule type" value="Genomic_DNA"/>
</dbReference>
<reference evidence="3 4" key="1">
    <citation type="submission" date="2013-12" db="EMBL/GenBank/DDBJ databases">
        <title>Draft genome of the parsitic nematode Ancylostoma duodenale.</title>
        <authorList>
            <person name="Mitreva M."/>
        </authorList>
    </citation>
    <scope>NUCLEOTIDE SEQUENCE [LARGE SCALE GENOMIC DNA]</scope>
    <source>
        <strain evidence="3 4">Zhejiang</strain>
    </source>
</reference>
<protein>
    <submittedName>
        <fullName evidence="3">Immunoglobulin I-set domain protein</fullName>
    </submittedName>
</protein>
<dbReference type="AlphaFoldDB" id="A0A0C2GVI2"/>
<dbReference type="InterPro" id="IPR013098">
    <property type="entry name" value="Ig_I-set"/>
</dbReference>
<keyword evidence="1" id="KW-0472">Membrane</keyword>
<dbReference type="InterPro" id="IPR036179">
    <property type="entry name" value="Ig-like_dom_sf"/>
</dbReference>
<sequence>MESVLSADKNSEEACAPSFLQKRQTVKCTEAKSLAINVFLVASPQPVISVYHNNDHVICANQVEPVDTPEHNLYSFTFAIDRVRFEDGGKLMFKAENMHGFDECTAYLEIAEEVKPSNSPKFMFFFSFYYVIGCIFRVLQIRYKHAIRARV</sequence>
<dbReference type="Proteomes" id="UP000054047">
    <property type="component" value="Unassembled WGS sequence"/>
</dbReference>
<dbReference type="InterPro" id="IPR013783">
    <property type="entry name" value="Ig-like_fold"/>
</dbReference>
<feature type="domain" description="Immunoglobulin I-set" evidence="2">
    <location>
        <begin position="17"/>
        <end position="110"/>
    </location>
</feature>
<proteinExistence type="predicted"/>
<keyword evidence="1" id="KW-1133">Transmembrane helix</keyword>
<keyword evidence="4" id="KW-1185">Reference proteome</keyword>
<name>A0A0C2GVI2_9BILA</name>
<evidence type="ECO:0000313" key="3">
    <source>
        <dbReference type="EMBL" id="KIH65420.1"/>
    </source>
</evidence>
<feature type="transmembrane region" description="Helical" evidence="1">
    <location>
        <begin position="122"/>
        <end position="139"/>
    </location>
</feature>
<dbReference type="SUPFAM" id="SSF48726">
    <property type="entry name" value="Immunoglobulin"/>
    <property type="match status" value="1"/>
</dbReference>
<organism evidence="3 4">
    <name type="scientific">Ancylostoma duodenale</name>
    <dbReference type="NCBI Taxonomy" id="51022"/>
    <lineage>
        <taxon>Eukaryota</taxon>
        <taxon>Metazoa</taxon>
        <taxon>Ecdysozoa</taxon>
        <taxon>Nematoda</taxon>
        <taxon>Chromadorea</taxon>
        <taxon>Rhabditida</taxon>
        <taxon>Rhabditina</taxon>
        <taxon>Rhabditomorpha</taxon>
        <taxon>Strongyloidea</taxon>
        <taxon>Ancylostomatidae</taxon>
        <taxon>Ancylostomatinae</taxon>
        <taxon>Ancylostoma</taxon>
    </lineage>
</organism>
<evidence type="ECO:0000313" key="4">
    <source>
        <dbReference type="Proteomes" id="UP000054047"/>
    </source>
</evidence>